<feature type="chain" id="PRO_5009279506" evidence="2">
    <location>
        <begin position="27"/>
        <end position="350"/>
    </location>
</feature>
<dbReference type="Proteomes" id="UP000214355">
    <property type="component" value="Chromosome I"/>
</dbReference>
<accession>A0A1H2LMM8</accession>
<dbReference type="STRING" id="131112.SAMN04489737_1622"/>
<dbReference type="CDD" id="cd13544">
    <property type="entry name" value="PBP2_Fbp_like_1"/>
    <property type="match status" value="1"/>
</dbReference>
<dbReference type="GO" id="GO:0030975">
    <property type="term" value="F:thiamine binding"/>
    <property type="evidence" value="ECO:0007669"/>
    <property type="project" value="TreeGrafter"/>
</dbReference>
<dbReference type="PANTHER" id="PTHR30006:SF2">
    <property type="entry name" value="ABC TRANSPORTER SUBSTRATE-BINDING PROTEIN"/>
    <property type="match status" value="1"/>
</dbReference>
<dbReference type="GO" id="GO:0030976">
    <property type="term" value="F:thiamine pyrophosphate binding"/>
    <property type="evidence" value="ECO:0007669"/>
    <property type="project" value="TreeGrafter"/>
</dbReference>
<organism evidence="3 4">
    <name type="scientific">Arcanobacterium phocae</name>
    <dbReference type="NCBI Taxonomy" id="131112"/>
    <lineage>
        <taxon>Bacteria</taxon>
        <taxon>Bacillati</taxon>
        <taxon>Actinomycetota</taxon>
        <taxon>Actinomycetes</taxon>
        <taxon>Actinomycetales</taxon>
        <taxon>Actinomycetaceae</taxon>
        <taxon>Arcanobacterium</taxon>
    </lineage>
</organism>
<dbReference type="AlphaFoldDB" id="A0A1H2LMM8"/>
<sequence>MSSLTKKSLALASVLTLGAVSLTGCAVDEGKQAEGSGSLTVACGALDQLCQKWTETFQEKTGIPTKFVRLSSGETVARLTATKGNPEFDIWHGGPADGFGAANEEDLLEPYKSPEAEKIPAKYKDEKGTWTGVYIGVLGFCSNQKQLDKLGLPAPESWDDLLKPELAQQVESAHPSTSGTAYTTLWAQNLRLGGEDAAIDYMKKLSGNILQYTKSGTAPGQAAGRGEVTTGISFIHDCALYREQGMSDMVITTPKDGTGYEVGGVAIIKGTKNLDLAKKYVDFAISPEAQNIGPEVGSYQAHTHPDAKDDPRITKLDEVNLLTWDFAEAGAKRAELTKRFDNEVVAPPSK</sequence>
<protein>
    <submittedName>
        <fullName evidence="3">Iron(III) transport system substrate-binding protein</fullName>
    </submittedName>
</protein>
<evidence type="ECO:0000313" key="4">
    <source>
        <dbReference type="Proteomes" id="UP000214355"/>
    </source>
</evidence>
<gene>
    <name evidence="3" type="ORF">SAMN04489737_1622</name>
</gene>
<dbReference type="Gene3D" id="3.40.190.10">
    <property type="entry name" value="Periplasmic binding protein-like II"/>
    <property type="match status" value="2"/>
</dbReference>
<dbReference type="EMBL" id="LT629804">
    <property type="protein sequence ID" value="SDU81898.1"/>
    <property type="molecule type" value="Genomic_DNA"/>
</dbReference>
<reference evidence="4" key="1">
    <citation type="submission" date="2016-10" db="EMBL/GenBank/DDBJ databases">
        <authorList>
            <person name="Varghese N."/>
            <person name="Submissions S."/>
        </authorList>
    </citation>
    <scope>NUCLEOTIDE SEQUENCE [LARGE SCALE GENOMIC DNA]</scope>
    <source>
        <strain evidence="4">DSM 10002</strain>
    </source>
</reference>
<dbReference type="GO" id="GO:0015888">
    <property type="term" value="P:thiamine transport"/>
    <property type="evidence" value="ECO:0007669"/>
    <property type="project" value="TreeGrafter"/>
</dbReference>
<proteinExistence type="predicted"/>
<evidence type="ECO:0000256" key="2">
    <source>
        <dbReference type="SAM" id="SignalP"/>
    </source>
</evidence>
<dbReference type="OrthoDB" id="366726at2"/>
<name>A0A1H2LMM8_9ACTO</name>
<dbReference type="GO" id="GO:0030288">
    <property type="term" value="C:outer membrane-bounded periplasmic space"/>
    <property type="evidence" value="ECO:0007669"/>
    <property type="project" value="TreeGrafter"/>
</dbReference>
<dbReference type="Pfam" id="PF13343">
    <property type="entry name" value="SBP_bac_6"/>
    <property type="match status" value="1"/>
</dbReference>
<feature type="signal peptide" evidence="2">
    <location>
        <begin position="1"/>
        <end position="26"/>
    </location>
</feature>
<dbReference type="PROSITE" id="PS51257">
    <property type="entry name" value="PROKAR_LIPOPROTEIN"/>
    <property type="match status" value="1"/>
</dbReference>
<dbReference type="InterPro" id="IPR026045">
    <property type="entry name" value="Ferric-bd"/>
</dbReference>
<evidence type="ECO:0000313" key="3">
    <source>
        <dbReference type="EMBL" id="SDU81898.1"/>
    </source>
</evidence>
<dbReference type="PANTHER" id="PTHR30006">
    <property type="entry name" value="THIAMINE-BINDING PERIPLASMIC PROTEIN-RELATED"/>
    <property type="match status" value="1"/>
</dbReference>
<keyword evidence="4" id="KW-1185">Reference proteome</keyword>
<dbReference type="PIRSF" id="PIRSF002825">
    <property type="entry name" value="CfbpA"/>
    <property type="match status" value="1"/>
</dbReference>
<dbReference type="SUPFAM" id="SSF53850">
    <property type="entry name" value="Periplasmic binding protein-like II"/>
    <property type="match status" value="1"/>
</dbReference>
<keyword evidence="1 2" id="KW-0732">Signal</keyword>
<dbReference type="GeneID" id="65345350"/>
<evidence type="ECO:0000256" key="1">
    <source>
        <dbReference type="ARBA" id="ARBA00022729"/>
    </source>
</evidence>
<dbReference type="RefSeq" id="WP_091282032.1">
    <property type="nucleotide sequence ID" value="NZ_JABAPK010000001.1"/>
</dbReference>